<gene>
    <name evidence="2" type="ORF">K4H28_08445</name>
</gene>
<reference evidence="2 3" key="1">
    <citation type="submission" date="2021-08" db="EMBL/GenBank/DDBJ databases">
        <title>complete genome sequencing of Deefgea sp. D25.</title>
        <authorList>
            <person name="Bae J.-W."/>
            <person name="Gim D.-H."/>
        </authorList>
    </citation>
    <scope>NUCLEOTIDE SEQUENCE [LARGE SCALE GENOMIC DNA]</scope>
    <source>
        <strain evidence="2 3">D25</strain>
    </source>
</reference>
<keyword evidence="3" id="KW-1185">Reference proteome</keyword>
<accession>A0ABX8Z5C0</accession>
<dbReference type="Proteomes" id="UP000825679">
    <property type="component" value="Chromosome"/>
</dbReference>
<sequence>MPEVEYEDKYWFEELFYRDVESWMSADIACCDHCYDDFLASWPLAYGAEDAKFQCNSIDMDSFYSGSRLQDCYTKDEFDYFIKKIECPRCGSPLKYNIWCYELPFMVDPEFEQHAVELDRVRKETPFLLLTNPFAQKVHTAICELGSTYTPEIVLAPLFRARAIDPKVKTEWLATEFSYPPKEYVGEGRYNHAGLPALYLASDAQTCFYELRNVDCMIAKLTITQPLKILDLTREYGRDEEEHESLFSTLAYSAFMSARQDETGWHKPMYVFTRFVRDCALQAGFDAIKYHSTRSNSSFNIVLLSDNSVPLESIVIEEWSNYPTL</sequence>
<feature type="domain" description="RES" evidence="1">
    <location>
        <begin position="169"/>
        <end position="307"/>
    </location>
</feature>
<dbReference type="InterPro" id="IPR014914">
    <property type="entry name" value="RES_dom"/>
</dbReference>
<organism evidence="2 3">
    <name type="scientific">Deefgea tanakiae</name>
    <dbReference type="NCBI Taxonomy" id="2865840"/>
    <lineage>
        <taxon>Bacteria</taxon>
        <taxon>Pseudomonadati</taxon>
        <taxon>Pseudomonadota</taxon>
        <taxon>Betaproteobacteria</taxon>
        <taxon>Neisseriales</taxon>
        <taxon>Chitinibacteraceae</taxon>
        <taxon>Deefgea</taxon>
    </lineage>
</organism>
<evidence type="ECO:0000313" key="2">
    <source>
        <dbReference type="EMBL" id="QZA76380.1"/>
    </source>
</evidence>
<proteinExistence type="predicted"/>
<dbReference type="RefSeq" id="WP_221004788.1">
    <property type="nucleotide sequence ID" value="NZ_CP081150.1"/>
</dbReference>
<name>A0ABX8Z5C0_9NEIS</name>
<evidence type="ECO:0000313" key="3">
    <source>
        <dbReference type="Proteomes" id="UP000825679"/>
    </source>
</evidence>
<dbReference type="Pfam" id="PF08808">
    <property type="entry name" value="RES"/>
    <property type="match status" value="1"/>
</dbReference>
<dbReference type="EMBL" id="CP081150">
    <property type="protein sequence ID" value="QZA76380.1"/>
    <property type="molecule type" value="Genomic_DNA"/>
</dbReference>
<protein>
    <submittedName>
        <fullName evidence="2">RES family NAD+ phosphorylase</fullName>
    </submittedName>
</protein>
<evidence type="ECO:0000259" key="1">
    <source>
        <dbReference type="Pfam" id="PF08808"/>
    </source>
</evidence>